<feature type="region of interest" description="Disordered" evidence="1">
    <location>
        <begin position="1"/>
        <end position="89"/>
    </location>
</feature>
<feature type="region of interest" description="Disordered" evidence="1">
    <location>
        <begin position="106"/>
        <end position="175"/>
    </location>
</feature>
<dbReference type="Proteomes" id="UP000198755">
    <property type="component" value="Unassembled WGS sequence"/>
</dbReference>
<accession>A0A1I3WCE0</accession>
<dbReference type="STRING" id="1612308.SAMN05444581_101510"/>
<name>A0A1I3WCE0_9HYPH</name>
<proteinExistence type="predicted"/>
<evidence type="ECO:0000256" key="1">
    <source>
        <dbReference type="SAM" id="MobiDB-lite"/>
    </source>
</evidence>
<organism evidence="2 3">
    <name type="scientific">Methylocapsa palsarum</name>
    <dbReference type="NCBI Taxonomy" id="1612308"/>
    <lineage>
        <taxon>Bacteria</taxon>
        <taxon>Pseudomonadati</taxon>
        <taxon>Pseudomonadota</taxon>
        <taxon>Alphaproteobacteria</taxon>
        <taxon>Hyphomicrobiales</taxon>
        <taxon>Beijerinckiaceae</taxon>
        <taxon>Methylocapsa</taxon>
    </lineage>
</organism>
<evidence type="ECO:0000313" key="2">
    <source>
        <dbReference type="EMBL" id="SFK05122.1"/>
    </source>
</evidence>
<gene>
    <name evidence="2" type="ORF">SAMN05444581_101510</name>
</gene>
<sequence length="175" mass="20302">MPDAPNTPASPKLKDQIEKQSFKIEKPEKLEKIEKHEHKEKPEKLEKPEKEIKEKPEKIEHKEKPEKHEHKEKPEKFEHKEKPEKHEHKELEKIQKDFDKINQKLENPEKQIFEGNPKDIVENQGPFNPSDPIDQRVGALEQSVASLQHFISTQQRPDLSRGALASEPGAKKSGG</sequence>
<evidence type="ECO:0000313" key="3">
    <source>
        <dbReference type="Proteomes" id="UP000198755"/>
    </source>
</evidence>
<feature type="compositionally biased region" description="Polar residues" evidence="1">
    <location>
        <begin position="143"/>
        <end position="157"/>
    </location>
</feature>
<reference evidence="2 3" key="1">
    <citation type="submission" date="2016-10" db="EMBL/GenBank/DDBJ databases">
        <authorList>
            <person name="de Groot N.N."/>
        </authorList>
    </citation>
    <scope>NUCLEOTIDE SEQUENCE [LARGE SCALE GENOMIC DNA]</scope>
    <source>
        <strain evidence="2 3">NE2</strain>
    </source>
</reference>
<dbReference type="RefSeq" id="WP_091677072.1">
    <property type="nucleotide sequence ID" value="NZ_FOSN01000001.1"/>
</dbReference>
<dbReference type="AlphaFoldDB" id="A0A1I3WCE0"/>
<dbReference type="EMBL" id="FOSN01000001">
    <property type="protein sequence ID" value="SFK05122.1"/>
    <property type="molecule type" value="Genomic_DNA"/>
</dbReference>
<feature type="compositionally biased region" description="Basic and acidic residues" evidence="1">
    <location>
        <begin position="12"/>
        <end position="89"/>
    </location>
</feature>
<protein>
    <submittedName>
        <fullName evidence="2">Uncharacterized protein</fullName>
    </submittedName>
</protein>
<keyword evidence="3" id="KW-1185">Reference proteome</keyword>
<feature type="compositionally biased region" description="Basic and acidic residues" evidence="1">
    <location>
        <begin position="106"/>
        <end position="121"/>
    </location>
</feature>